<reference evidence="1" key="2">
    <citation type="journal article" date="2022" name="New Phytol.">
        <title>Evolutionary transition to the ectomycorrhizal habit in the genomes of a hyperdiverse lineage of mushroom-forming fungi.</title>
        <authorList>
            <person name="Looney B."/>
            <person name="Miyauchi S."/>
            <person name="Morin E."/>
            <person name="Drula E."/>
            <person name="Courty P.E."/>
            <person name="Kohler A."/>
            <person name="Kuo A."/>
            <person name="LaButti K."/>
            <person name="Pangilinan J."/>
            <person name="Lipzen A."/>
            <person name="Riley R."/>
            <person name="Andreopoulos W."/>
            <person name="He G."/>
            <person name="Johnson J."/>
            <person name="Nolan M."/>
            <person name="Tritt A."/>
            <person name="Barry K.W."/>
            <person name="Grigoriev I.V."/>
            <person name="Nagy L.G."/>
            <person name="Hibbett D."/>
            <person name="Henrissat B."/>
            <person name="Matheny P.B."/>
            <person name="Labbe J."/>
            <person name="Martin F.M."/>
        </authorList>
    </citation>
    <scope>NUCLEOTIDE SEQUENCE</scope>
    <source>
        <strain evidence="1">FP105234-sp</strain>
    </source>
</reference>
<evidence type="ECO:0000313" key="2">
    <source>
        <dbReference type="Proteomes" id="UP000814033"/>
    </source>
</evidence>
<protein>
    <submittedName>
        <fullName evidence="1">Uncharacterized protein</fullName>
    </submittedName>
</protein>
<keyword evidence="2" id="KW-1185">Reference proteome</keyword>
<gene>
    <name evidence="1" type="ORF">FA95DRAFT_1613446</name>
</gene>
<evidence type="ECO:0000313" key="1">
    <source>
        <dbReference type="EMBL" id="KAI0038361.1"/>
    </source>
</evidence>
<proteinExistence type="predicted"/>
<dbReference type="Proteomes" id="UP000814033">
    <property type="component" value="Unassembled WGS sequence"/>
</dbReference>
<comment type="caution">
    <text evidence="1">The sequence shown here is derived from an EMBL/GenBank/DDBJ whole genome shotgun (WGS) entry which is preliminary data.</text>
</comment>
<sequence length="160" mass="17331">MPKTNLKKSGTAGTAKGRKSKGQGASVTKAAQQAELSLPELRKITQAGIQKHKPSPTEGQLDQIDAGGDGVAGSDPEFALAFDGDPKQCSAEALKLFLSFKCFHQGRKESTAYSAYSAIKSYWDERDDNGTFRGLWHFNERTARWKGNPANSPAVQDTLK</sequence>
<dbReference type="EMBL" id="MU276520">
    <property type="protein sequence ID" value="KAI0038361.1"/>
    <property type="molecule type" value="Genomic_DNA"/>
</dbReference>
<accession>A0ACB8R413</accession>
<name>A0ACB8R413_9AGAM</name>
<organism evidence="1 2">
    <name type="scientific">Auriscalpium vulgare</name>
    <dbReference type="NCBI Taxonomy" id="40419"/>
    <lineage>
        <taxon>Eukaryota</taxon>
        <taxon>Fungi</taxon>
        <taxon>Dikarya</taxon>
        <taxon>Basidiomycota</taxon>
        <taxon>Agaricomycotina</taxon>
        <taxon>Agaricomycetes</taxon>
        <taxon>Russulales</taxon>
        <taxon>Auriscalpiaceae</taxon>
        <taxon>Auriscalpium</taxon>
    </lineage>
</organism>
<reference evidence="1" key="1">
    <citation type="submission" date="2021-02" db="EMBL/GenBank/DDBJ databases">
        <authorList>
            <consortium name="DOE Joint Genome Institute"/>
            <person name="Ahrendt S."/>
            <person name="Looney B.P."/>
            <person name="Miyauchi S."/>
            <person name="Morin E."/>
            <person name="Drula E."/>
            <person name="Courty P.E."/>
            <person name="Chicoki N."/>
            <person name="Fauchery L."/>
            <person name="Kohler A."/>
            <person name="Kuo A."/>
            <person name="Labutti K."/>
            <person name="Pangilinan J."/>
            <person name="Lipzen A."/>
            <person name="Riley R."/>
            <person name="Andreopoulos W."/>
            <person name="He G."/>
            <person name="Johnson J."/>
            <person name="Barry K.W."/>
            <person name="Grigoriev I.V."/>
            <person name="Nagy L."/>
            <person name="Hibbett D."/>
            <person name="Henrissat B."/>
            <person name="Matheny P.B."/>
            <person name="Labbe J."/>
            <person name="Martin F."/>
        </authorList>
    </citation>
    <scope>NUCLEOTIDE SEQUENCE</scope>
    <source>
        <strain evidence="1">FP105234-sp</strain>
    </source>
</reference>